<comment type="subcellular location">
    <subcellularLocation>
        <location evidence="1">Nucleus</location>
    </subcellularLocation>
</comment>
<dbReference type="GO" id="GO:0016592">
    <property type="term" value="C:mediator complex"/>
    <property type="evidence" value="ECO:0007669"/>
    <property type="project" value="InterPro"/>
</dbReference>
<dbReference type="STRING" id="984486.A0A1E3QQZ2"/>
<comment type="similarity">
    <text evidence="2">Belongs to the Mediator complex subunit 22 family.</text>
</comment>
<evidence type="ECO:0000256" key="4">
    <source>
        <dbReference type="ARBA" id="ARBA00023163"/>
    </source>
</evidence>
<dbReference type="Proteomes" id="UP000094336">
    <property type="component" value="Unassembled WGS sequence"/>
</dbReference>
<name>A0A1E3QQZ2_9ASCO</name>
<dbReference type="GeneID" id="30150587"/>
<sequence length="111" mass="12671">MHKKPLALLEKVNGNSALMLQKLFSIIELSTVEGKPKETLAVEILQIESNAATIIRLAEELLTVTRTLKENWILGQLKLDDDQYNELERNLDLKMNDLIEKVSSVERTVIR</sequence>
<keyword evidence="5" id="KW-0539">Nucleus</keyword>
<dbReference type="OrthoDB" id="203279at2759"/>
<dbReference type="Pfam" id="PF06179">
    <property type="entry name" value="Med22"/>
    <property type="match status" value="1"/>
</dbReference>
<keyword evidence="7" id="KW-1185">Reference proteome</keyword>
<dbReference type="EMBL" id="KV454431">
    <property type="protein sequence ID" value="ODQ79914.1"/>
    <property type="molecule type" value="Genomic_DNA"/>
</dbReference>
<reference evidence="7" key="1">
    <citation type="submission" date="2016-05" db="EMBL/GenBank/DDBJ databases">
        <title>Comparative genomics of biotechnologically important yeasts.</title>
        <authorList>
            <consortium name="DOE Joint Genome Institute"/>
            <person name="Riley R."/>
            <person name="Haridas S."/>
            <person name="Wolfe K.H."/>
            <person name="Lopes M.R."/>
            <person name="Hittinger C.T."/>
            <person name="Goker M."/>
            <person name="Salamov A."/>
            <person name="Wisecaver J."/>
            <person name="Long T.M."/>
            <person name="Aerts A.L."/>
            <person name="Barry K."/>
            <person name="Choi C."/>
            <person name="Clum A."/>
            <person name="Coughlan A.Y."/>
            <person name="Deshpande S."/>
            <person name="Douglass A.P."/>
            <person name="Hanson S.J."/>
            <person name="Klenk H.-P."/>
            <person name="Labutti K."/>
            <person name="Lapidus A."/>
            <person name="Lindquist E."/>
            <person name="Lipzen A."/>
            <person name="Meier-Kolthoff J.P."/>
            <person name="Ohm R.A."/>
            <person name="Otillar R.P."/>
            <person name="Pangilinan J."/>
            <person name="Peng Y."/>
            <person name="Rokas A."/>
            <person name="Rosa C.A."/>
            <person name="Scheuner C."/>
            <person name="Sibirny A.A."/>
            <person name="Slot J.C."/>
            <person name="Stielow J.B."/>
            <person name="Sun H."/>
            <person name="Kurtzman C.P."/>
            <person name="Blackwell M."/>
            <person name="Grigoriev I.V."/>
            <person name="Jeffries T.W."/>
        </authorList>
    </citation>
    <scope>NUCLEOTIDE SEQUENCE [LARGE SCALE GENOMIC DNA]</scope>
    <source>
        <strain evidence="7">NRRL Y-12698</strain>
    </source>
</reference>
<dbReference type="GO" id="GO:0003712">
    <property type="term" value="F:transcription coregulator activity"/>
    <property type="evidence" value="ECO:0007669"/>
    <property type="project" value="InterPro"/>
</dbReference>
<evidence type="ECO:0008006" key="8">
    <source>
        <dbReference type="Google" id="ProtNLM"/>
    </source>
</evidence>
<dbReference type="AlphaFoldDB" id="A0A1E3QQZ2"/>
<keyword evidence="4" id="KW-0804">Transcription</keyword>
<dbReference type="Gene3D" id="6.10.280.160">
    <property type="entry name" value="Mediator of RNA polymerase II transcription subunit 22"/>
    <property type="match status" value="1"/>
</dbReference>
<dbReference type="RefSeq" id="XP_018985242.1">
    <property type="nucleotide sequence ID" value="XM_019132734.1"/>
</dbReference>
<organism evidence="6 7">
    <name type="scientific">Babjeviella inositovora NRRL Y-12698</name>
    <dbReference type="NCBI Taxonomy" id="984486"/>
    <lineage>
        <taxon>Eukaryota</taxon>
        <taxon>Fungi</taxon>
        <taxon>Dikarya</taxon>
        <taxon>Ascomycota</taxon>
        <taxon>Saccharomycotina</taxon>
        <taxon>Pichiomycetes</taxon>
        <taxon>Serinales incertae sedis</taxon>
        <taxon>Babjeviella</taxon>
    </lineage>
</organism>
<proteinExistence type="inferred from homology"/>
<evidence type="ECO:0000256" key="3">
    <source>
        <dbReference type="ARBA" id="ARBA00023015"/>
    </source>
</evidence>
<evidence type="ECO:0000256" key="1">
    <source>
        <dbReference type="ARBA" id="ARBA00004123"/>
    </source>
</evidence>
<gene>
    <name evidence="6" type="ORF">BABINDRAFT_8104</name>
</gene>
<dbReference type="GO" id="GO:0006357">
    <property type="term" value="P:regulation of transcription by RNA polymerase II"/>
    <property type="evidence" value="ECO:0007669"/>
    <property type="project" value="InterPro"/>
</dbReference>
<evidence type="ECO:0000313" key="7">
    <source>
        <dbReference type="Proteomes" id="UP000094336"/>
    </source>
</evidence>
<dbReference type="InterPro" id="IPR009332">
    <property type="entry name" value="Med22"/>
</dbReference>
<protein>
    <recommendedName>
        <fullName evidence="8">Mediator of RNA polymerase II transcription subunit 22</fullName>
    </recommendedName>
</protein>
<evidence type="ECO:0000256" key="2">
    <source>
        <dbReference type="ARBA" id="ARBA00005942"/>
    </source>
</evidence>
<evidence type="ECO:0000256" key="5">
    <source>
        <dbReference type="ARBA" id="ARBA00023242"/>
    </source>
</evidence>
<accession>A0A1E3QQZ2</accession>
<keyword evidence="3" id="KW-0805">Transcription regulation</keyword>
<evidence type="ECO:0000313" key="6">
    <source>
        <dbReference type="EMBL" id="ODQ79914.1"/>
    </source>
</evidence>